<dbReference type="EMBL" id="ASPP01021250">
    <property type="protein sequence ID" value="ETO12608.1"/>
    <property type="molecule type" value="Genomic_DNA"/>
</dbReference>
<feature type="transmembrane region" description="Helical" evidence="1">
    <location>
        <begin position="6"/>
        <end position="23"/>
    </location>
</feature>
<evidence type="ECO:0008006" key="4">
    <source>
        <dbReference type="Google" id="ProtNLM"/>
    </source>
</evidence>
<protein>
    <recommendedName>
        <fullName evidence="4">Transmembrane protein</fullName>
    </recommendedName>
</protein>
<comment type="caution">
    <text evidence="2">The sequence shown here is derived from an EMBL/GenBank/DDBJ whole genome shotgun (WGS) entry which is preliminary data.</text>
</comment>
<reference evidence="2 3" key="1">
    <citation type="journal article" date="2013" name="Curr. Biol.">
        <title>The Genome of the Foraminiferan Reticulomyxa filosa.</title>
        <authorList>
            <person name="Glockner G."/>
            <person name="Hulsmann N."/>
            <person name="Schleicher M."/>
            <person name="Noegel A.A."/>
            <person name="Eichinger L."/>
            <person name="Gallinger C."/>
            <person name="Pawlowski J."/>
            <person name="Sierra R."/>
            <person name="Euteneuer U."/>
            <person name="Pillet L."/>
            <person name="Moustafa A."/>
            <person name="Platzer M."/>
            <person name="Groth M."/>
            <person name="Szafranski K."/>
            <person name="Schliwa M."/>
        </authorList>
    </citation>
    <scope>NUCLEOTIDE SEQUENCE [LARGE SCALE GENOMIC DNA]</scope>
</reference>
<accession>X6MF08</accession>
<name>X6MF08_RETFI</name>
<keyword evidence="1" id="KW-1133">Transmembrane helix</keyword>
<evidence type="ECO:0000313" key="2">
    <source>
        <dbReference type="EMBL" id="ETO12608.1"/>
    </source>
</evidence>
<dbReference type="AlphaFoldDB" id="X6MF08"/>
<keyword evidence="1" id="KW-0472">Membrane</keyword>
<organism evidence="2 3">
    <name type="scientific">Reticulomyxa filosa</name>
    <dbReference type="NCBI Taxonomy" id="46433"/>
    <lineage>
        <taxon>Eukaryota</taxon>
        <taxon>Sar</taxon>
        <taxon>Rhizaria</taxon>
        <taxon>Retaria</taxon>
        <taxon>Foraminifera</taxon>
        <taxon>Monothalamids</taxon>
        <taxon>Reticulomyxidae</taxon>
        <taxon>Reticulomyxa</taxon>
    </lineage>
</organism>
<sequence>MSTLRISFYFISFYLLIYLFIYYNKENYYYYYYYITSSNKNMTTFVQSLEDSQSISPVYAYEWCSQCQDNSSSNCYDPKTFTCSVLSIYTRNNNKKRTKLSITNKQNKIQKKVENDCDYLESVATVTNFMCAISKDSMKPNCWDTGELQFQKLALNNGQCPLHCQKLQQQALFFCRNCQSSPRLCSSKDPQEAQINRIADTARCYQGSVFLTTTIVTTLHNMPNTMRGGLNFFFF</sequence>
<keyword evidence="1" id="KW-0812">Transmembrane</keyword>
<keyword evidence="3" id="KW-1185">Reference proteome</keyword>
<dbReference type="Proteomes" id="UP000023152">
    <property type="component" value="Unassembled WGS sequence"/>
</dbReference>
<evidence type="ECO:0000256" key="1">
    <source>
        <dbReference type="SAM" id="Phobius"/>
    </source>
</evidence>
<gene>
    <name evidence="2" type="ORF">RFI_24764</name>
</gene>
<evidence type="ECO:0000313" key="3">
    <source>
        <dbReference type="Proteomes" id="UP000023152"/>
    </source>
</evidence>
<proteinExistence type="predicted"/>